<keyword evidence="8" id="KW-1185">Reference proteome</keyword>
<feature type="domain" description="HAT C-terminal dimerisation" evidence="6">
    <location>
        <begin position="413"/>
        <end position="482"/>
    </location>
</feature>
<dbReference type="InParanoid" id="A0A6I8U747"/>
<comment type="subcellular location">
    <subcellularLocation>
        <location evidence="1">Nucleus</location>
    </subcellularLocation>
</comment>
<accession>A0A6I8U747</accession>
<dbReference type="EnsemblMetazoa" id="AAEL026518-RA">
    <property type="protein sequence ID" value="AAEL026518-PA"/>
    <property type="gene ID" value="AAEL026518"/>
</dbReference>
<dbReference type="InterPro" id="IPR052035">
    <property type="entry name" value="ZnF_BED_domain_contain"/>
</dbReference>
<dbReference type="GO" id="GO:0005634">
    <property type="term" value="C:nucleus"/>
    <property type="evidence" value="ECO:0007669"/>
    <property type="project" value="UniProtKB-SubCell"/>
</dbReference>
<dbReference type="Proteomes" id="UP000008820">
    <property type="component" value="Chromosome 1"/>
</dbReference>
<evidence type="ECO:0000256" key="3">
    <source>
        <dbReference type="ARBA" id="ARBA00022771"/>
    </source>
</evidence>
<organism evidence="7 8">
    <name type="scientific">Aedes aegypti</name>
    <name type="common">Yellowfever mosquito</name>
    <name type="synonym">Culex aegypti</name>
    <dbReference type="NCBI Taxonomy" id="7159"/>
    <lineage>
        <taxon>Eukaryota</taxon>
        <taxon>Metazoa</taxon>
        <taxon>Ecdysozoa</taxon>
        <taxon>Arthropoda</taxon>
        <taxon>Hexapoda</taxon>
        <taxon>Insecta</taxon>
        <taxon>Pterygota</taxon>
        <taxon>Neoptera</taxon>
        <taxon>Endopterygota</taxon>
        <taxon>Diptera</taxon>
        <taxon>Nematocera</taxon>
        <taxon>Culicoidea</taxon>
        <taxon>Culicidae</taxon>
        <taxon>Culicinae</taxon>
        <taxon>Aedini</taxon>
        <taxon>Aedes</taxon>
        <taxon>Stegomyia</taxon>
    </lineage>
</organism>
<keyword evidence="4" id="KW-0862">Zinc</keyword>
<evidence type="ECO:0000256" key="4">
    <source>
        <dbReference type="ARBA" id="ARBA00022833"/>
    </source>
</evidence>
<dbReference type="PANTHER" id="PTHR46481:SF10">
    <property type="entry name" value="ZINC FINGER BED DOMAIN-CONTAINING PROTEIN 39"/>
    <property type="match status" value="1"/>
</dbReference>
<dbReference type="OrthoDB" id="7763965at2759"/>
<sequence length="506" mass="57800">MDPLQLGTSGRAQKRRSEQKRTLQEIALQFIDRDGNSGSCRIDPKSGCTYVQVTCDIGNFVRHFRTQHADAARRNGLFKEQDTVAKKPRTIAKRLIAIDKRLLFESLAKLVCYHNLPLSCIEWEGLKQLIDPIAVAVGVSLNRNKNKAFIHAIANRIRTALSSEMKHKLLSLKVDSASRYHRHVLGINVQFVLDGKFVIRTLGMVEIRERQTAAFLKTKILDVLQSYGVSLDQIFSVTVDNEVTSKIWEFIEHYVQAFEPLDICTKKLQERHVSLSDFYIAWLKTINAVRNMFSNPFAQKLTKALTDRLIKLKMSQAFQMALYMDPRLNYLNSKLFNDEEKLHVQACIKDTWNRIRKLQPSSGPGISTEKNANVNSQFDDFVTELYGGTLSKTDNEATDSSFAQQLKALDAEPRQDHTYDVFKHWLKRRETHPELFEVAMVVLATPSNQVSVERAFSALALILTSHRVGLGPDALEDILIIKLNRDIFEKETDSIDWDDIVNNIYS</sequence>
<proteinExistence type="predicted"/>
<evidence type="ECO:0000259" key="6">
    <source>
        <dbReference type="Pfam" id="PF05699"/>
    </source>
</evidence>
<dbReference type="InterPro" id="IPR008906">
    <property type="entry name" value="HATC_C_dom"/>
</dbReference>
<dbReference type="GO" id="GO:0046983">
    <property type="term" value="F:protein dimerization activity"/>
    <property type="evidence" value="ECO:0007669"/>
    <property type="project" value="InterPro"/>
</dbReference>
<name>A0A6I8U747_AEDAE</name>
<keyword evidence="2" id="KW-0479">Metal-binding</keyword>
<keyword evidence="3" id="KW-0863">Zinc-finger</keyword>
<keyword evidence="5" id="KW-0539">Nucleus</keyword>
<dbReference type="SUPFAM" id="SSF53098">
    <property type="entry name" value="Ribonuclease H-like"/>
    <property type="match status" value="1"/>
</dbReference>
<dbReference type="Pfam" id="PF05699">
    <property type="entry name" value="Dimer_Tnp_hAT"/>
    <property type="match status" value="1"/>
</dbReference>
<gene>
    <name evidence="7" type="primary">110674301</name>
</gene>
<dbReference type="GO" id="GO:0008270">
    <property type="term" value="F:zinc ion binding"/>
    <property type="evidence" value="ECO:0007669"/>
    <property type="project" value="UniProtKB-KW"/>
</dbReference>
<evidence type="ECO:0000256" key="5">
    <source>
        <dbReference type="ARBA" id="ARBA00023242"/>
    </source>
</evidence>
<evidence type="ECO:0000313" key="7">
    <source>
        <dbReference type="EnsemblMetazoa" id="AAEL026518-PA"/>
    </source>
</evidence>
<reference evidence="7" key="2">
    <citation type="submission" date="2020-05" db="UniProtKB">
        <authorList>
            <consortium name="EnsemblMetazoa"/>
        </authorList>
    </citation>
    <scope>IDENTIFICATION</scope>
    <source>
        <strain evidence="7">LVP_AGWG</strain>
    </source>
</reference>
<protein>
    <recommendedName>
        <fullName evidence="6">HAT C-terminal dimerisation domain-containing protein</fullName>
    </recommendedName>
</protein>
<evidence type="ECO:0000256" key="1">
    <source>
        <dbReference type="ARBA" id="ARBA00004123"/>
    </source>
</evidence>
<dbReference type="AlphaFoldDB" id="A0A6I8U747"/>
<evidence type="ECO:0000256" key="2">
    <source>
        <dbReference type="ARBA" id="ARBA00022723"/>
    </source>
</evidence>
<dbReference type="PANTHER" id="PTHR46481">
    <property type="entry name" value="ZINC FINGER BED DOMAIN-CONTAINING PROTEIN 4"/>
    <property type="match status" value="1"/>
</dbReference>
<reference evidence="7 8" key="1">
    <citation type="submission" date="2017-06" db="EMBL/GenBank/DDBJ databases">
        <title>Aedes aegypti genome working group (AGWG) sequencing and assembly.</title>
        <authorList>
            <consortium name="Aedes aegypti Genome Working Group (AGWG)"/>
            <person name="Matthews B.J."/>
        </authorList>
    </citation>
    <scope>NUCLEOTIDE SEQUENCE [LARGE SCALE GENOMIC DNA]</scope>
    <source>
        <strain evidence="7 8">LVP_AGWG</strain>
    </source>
</reference>
<dbReference type="InterPro" id="IPR012337">
    <property type="entry name" value="RNaseH-like_sf"/>
</dbReference>
<evidence type="ECO:0000313" key="8">
    <source>
        <dbReference type="Proteomes" id="UP000008820"/>
    </source>
</evidence>